<keyword evidence="5" id="KW-0479">Metal-binding</keyword>
<dbReference type="SUPFAM" id="SSF49452">
    <property type="entry name" value="Starch-binding domain-like"/>
    <property type="match status" value="1"/>
</dbReference>
<evidence type="ECO:0000256" key="12">
    <source>
        <dbReference type="RuleBase" id="RU361134"/>
    </source>
</evidence>
<evidence type="ECO:0000256" key="5">
    <source>
        <dbReference type="ARBA" id="ARBA00022723"/>
    </source>
</evidence>
<keyword evidence="9 12" id="KW-0326">Glycosidase</keyword>
<dbReference type="GO" id="GO:2001070">
    <property type="term" value="F:starch binding"/>
    <property type="evidence" value="ECO:0007669"/>
    <property type="project" value="InterPro"/>
</dbReference>
<dbReference type="InterPro" id="IPR002044">
    <property type="entry name" value="CBM20"/>
</dbReference>
<keyword evidence="7" id="KW-0106">Calcium</keyword>
<evidence type="ECO:0000313" key="14">
    <source>
        <dbReference type="EMBL" id="KAH8977807.1"/>
    </source>
</evidence>
<dbReference type="InterPro" id="IPR031319">
    <property type="entry name" value="A-amylase_C"/>
</dbReference>
<dbReference type="SUPFAM" id="SSF51011">
    <property type="entry name" value="Glycosyl hydrolase domain"/>
    <property type="match status" value="1"/>
</dbReference>
<dbReference type="InterPro" id="IPR013783">
    <property type="entry name" value="Ig-like_fold"/>
</dbReference>
<sequence length="573" mass="62014">MFEWAWDSVAAECTTFLGPAGYAFVQVSPAQEHVQGPEWWTDYQPVSYILTSKRGTRAQYANMINACHAAGVGVIADTIWNHMAGEDSGTGVLGSNFTHYNYPGIYQRHDFHHCGLEPEDNIVNYQNKTEVWTCQLDGLADLATGTAHVRHRLAAYTNDLISLGVDGLRLDASKHINPKDIASILTRLTARPYVTQEVIYGAGEPVTPALYTKNGDVQEFRYTSALKDAFLTSGISSLQDFDNRGWVAGSSANVFVSNHDTERNKASLNAYSPSNTYTLATVFSLAHPYGIPTVLSSYVNLYNNDAGAPNNDMGVCSGNAGTKGWFCQHRWPAIAGMVGFRNRVGSAPLTGWVSPSHQRIAFSRGSFGFVAINNADGEWHTTFKTGLPAGSYCNVVDGTSVAGVCTGTAFTISDDSRLAVTVASRQAIAVHAGALGNGTSTPKTAQQVPVLFHTNVTTTYGENVFVVGSMPQLGNWDPSNAIPLDPTNYPMWAATAYLPSNTTFQFKFIRKVSNGTVVWASDPNNQDTTPVSGIQSIGEVALTTNVAISERNSACAHNIPVLIFSVWLIYWLF</sequence>
<dbReference type="InterPro" id="IPR006047">
    <property type="entry name" value="GH13_cat_dom"/>
</dbReference>
<comment type="caution">
    <text evidence="14">The sequence shown here is derived from an EMBL/GenBank/DDBJ whole genome shotgun (WGS) entry which is preliminary data.</text>
</comment>
<reference evidence="14" key="1">
    <citation type="submission" date="2022-01" db="EMBL/GenBank/DDBJ databases">
        <title>Comparative genomics reveals a dynamic genome evolution in the ectomycorrhizal milk-cap (Lactarius) mushrooms.</title>
        <authorList>
            <consortium name="DOE Joint Genome Institute"/>
            <person name="Lebreton A."/>
            <person name="Tang N."/>
            <person name="Kuo A."/>
            <person name="LaButti K."/>
            <person name="Drula E."/>
            <person name="Barry K."/>
            <person name="Clum A."/>
            <person name="Lipzen A."/>
            <person name="Mousain D."/>
            <person name="Ng V."/>
            <person name="Wang R."/>
            <person name="Wang X."/>
            <person name="Dai Y."/>
            <person name="Henrissat B."/>
            <person name="Grigoriev I.V."/>
            <person name="Guerin-Laguette A."/>
            <person name="Yu F."/>
            <person name="Martin F.M."/>
        </authorList>
    </citation>
    <scope>NUCLEOTIDE SEQUENCE</scope>
    <source>
        <strain evidence="14">QP</strain>
    </source>
</reference>
<dbReference type="Pfam" id="PF00128">
    <property type="entry name" value="Alpha-amylase"/>
    <property type="match status" value="1"/>
</dbReference>
<dbReference type="SMART" id="SM00632">
    <property type="entry name" value="Aamy_C"/>
    <property type="match status" value="1"/>
</dbReference>
<evidence type="ECO:0000256" key="8">
    <source>
        <dbReference type="ARBA" id="ARBA00023277"/>
    </source>
</evidence>
<evidence type="ECO:0000256" key="4">
    <source>
        <dbReference type="ARBA" id="ARBA00012595"/>
    </source>
</evidence>
<evidence type="ECO:0000256" key="11">
    <source>
        <dbReference type="RuleBase" id="RU003615"/>
    </source>
</evidence>
<dbReference type="EC" id="3.2.1.1" evidence="4 12"/>
<dbReference type="Gene3D" id="2.60.40.1180">
    <property type="entry name" value="Golgi alpha-mannosidase II"/>
    <property type="match status" value="1"/>
</dbReference>
<dbReference type="AlphaFoldDB" id="A0AAD4L3B3"/>
<feature type="domain" description="CBM20" evidence="13">
    <location>
        <begin position="442"/>
        <end position="546"/>
    </location>
</feature>
<dbReference type="Pfam" id="PF02806">
    <property type="entry name" value="Alpha-amylase_C"/>
    <property type="match status" value="1"/>
</dbReference>
<comment type="similarity">
    <text evidence="3 11">Belongs to the glycosyl hydrolase 13 family.</text>
</comment>
<evidence type="ECO:0000256" key="2">
    <source>
        <dbReference type="ARBA" id="ARBA00001913"/>
    </source>
</evidence>
<keyword evidence="10" id="KW-0624">Polysaccharide degradation</keyword>
<keyword evidence="8 12" id="KW-0119">Carbohydrate metabolism</keyword>
<dbReference type="InterPro" id="IPR006046">
    <property type="entry name" value="Alpha_amylase"/>
</dbReference>
<comment type="catalytic activity">
    <reaction evidence="1 12">
        <text>Endohydrolysis of (1-&gt;4)-alpha-D-glucosidic linkages in polysaccharides containing three or more (1-&gt;4)-alpha-linked D-glucose units.</text>
        <dbReference type="EC" id="3.2.1.1"/>
    </reaction>
</comment>
<accession>A0AAD4L3B3</accession>
<evidence type="ECO:0000256" key="3">
    <source>
        <dbReference type="ARBA" id="ARBA00008061"/>
    </source>
</evidence>
<dbReference type="PROSITE" id="PS51166">
    <property type="entry name" value="CBM20"/>
    <property type="match status" value="1"/>
</dbReference>
<dbReference type="SUPFAM" id="SSF51445">
    <property type="entry name" value="(Trans)glycosidases"/>
    <property type="match status" value="1"/>
</dbReference>
<keyword evidence="15" id="KW-1185">Reference proteome</keyword>
<gene>
    <name evidence="14" type="ORF">EDB92DRAFT_1995232</name>
</gene>
<dbReference type="PANTHER" id="PTHR43447">
    <property type="entry name" value="ALPHA-AMYLASE"/>
    <property type="match status" value="1"/>
</dbReference>
<dbReference type="InterPro" id="IPR013784">
    <property type="entry name" value="Carb-bd-like_fold"/>
</dbReference>
<evidence type="ECO:0000256" key="1">
    <source>
        <dbReference type="ARBA" id="ARBA00000548"/>
    </source>
</evidence>
<dbReference type="GO" id="GO:0004556">
    <property type="term" value="F:alpha-amylase activity"/>
    <property type="evidence" value="ECO:0007669"/>
    <property type="project" value="UniProtKB-UniRule"/>
</dbReference>
<dbReference type="CDD" id="cd11317">
    <property type="entry name" value="AmyAc_bac_euk_AmyA"/>
    <property type="match status" value="1"/>
</dbReference>
<dbReference type="Pfam" id="PF00686">
    <property type="entry name" value="CBM_20"/>
    <property type="match status" value="1"/>
</dbReference>
<evidence type="ECO:0000256" key="10">
    <source>
        <dbReference type="ARBA" id="ARBA00023326"/>
    </source>
</evidence>
<dbReference type="GO" id="GO:0046872">
    <property type="term" value="F:metal ion binding"/>
    <property type="evidence" value="ECO:0007669"/>
    <property type="project" value="UniProtKB-KW"/>
</dbReference>
<dbReference type="InterPro" id="IPR017853">
    <property type="entry name" value="GH"/>
</dbReference>
<comment type="cofactor">
    <cofactor evidence="2">
        <name>Ca(2+)</name>
        <dbReference type="ChEBI" id="CHEBI:29108"/>
    </cofactor>
</comment>
<name>A0AAD4L3B3_9AGAM</name>
<dbReference type="SMART" id="SM00642">
    <property type="entry name" value="Aamy"/>
    <property type="match status" value="1"/>
</dbReference>
<dbReference type="Proteomes" id="UP001201163">
    <property type="component" value="Unassembled WGS sequence"/>
</dbReference>
<protein>
    <recommendedName>
        <fullName evidence="4 12">Alpha-amylase</fullName>
        <ecNumber evidence="4 12">3.2.1.1</ecNumber>
    </recommendedName>
</protein>
<evidence type="ECO:0000313" key="15">
    <source>
        <dbReference type="Proteomes" id="UP001201163"/>
    </source>
</evidence>
<dbReference type="Gene3D" id="2.60.40.10">
    <property type="entry name" value="Immunoglobulins"/>
    <property type="match status" value="1"/>
</dbReference>
<dbReference type="FunFam" id="2.60.40.10:FF:000552">
    <property type="entry name" value="Related to glucoamylase"/>
    <property type="match status" value="1"/>
</dbReference>
<evidence type="ECO:0000259" key="13">
    <source>
        <dbReference type="PROSITE" id="PS51166"/>
    </source>
</evidence>
<dbReference type="GO" id="GO:0000272">
    <property type="term" value="P:polysaccharide catabolic process"/>
    <property type="evidence" value="ECO:0007669"/>
    <property type="project" value="UniProtKB-KW"/>
</dbReference>
<evidence type="ECO:0000256" key="6">
    <source>
        <dbReference type="ARBA" id="ARBA00022801"/>
    </source>
</evidence>
<dbReference type="Gene3D" id="3.20.20.80">
    <property type="entry name" value="Glycosidases"/>
    <property type="match status" value="1"/>
</dbReference>
<dbReference type="InterPro" id="IPR006048">
    <property type="entry name" value="A-amylase/branching_C"/>
</dbReference>
<evidence type="ECO:0000256" key="9">
    <source>
        <dbReference type="ARBA" id="ARBA00023295"/>
    </source>
</evidence>
<dbReference type="EMBL" id="JAKELL010000272">
    <property type="protein sequence ID" value="KAH8977807.1"/>
    <property type="molecule type" value="Genomic_DNA"/>
</dbReference>
<dbReference type="PRINTS" id="PR00110">
    <property type="entry name" value="ALPHAAMYLASE"/>
</dbReference>
<organism evidence="14 15">
    <name type="scientific">Lactarius akahatsu</name>
    <dbReference type="NCBI Taxonomy" id="416441"/>
    <lineage>
        <taxon>Eukaryota</taxon>
        <taxon>Fungi</taxon>
        <taxon>Dikarya</taxon>
        <taxon>Basidiomycota</taxon>
        <taxon>Agaricomycotina</taxon>
        <taxon>Agaricomycetes</taxon>
        <taxon>Russulales</taxon>
        <taxon>Russulaceae</taxon>
        <taxon>Lactarius</taxon>
    </lineage>
</organism>
<dbReference type="SMART" id="SM01065">
    <property type="entry name" value="CBM_2"/>
    <property type="match status" value="1"/>
</dbReference>
<keyword evidence="6 12" id="KW-0378">Hydrolase</keyword>
<proteinExistence type="inferred from homology"/>
<dbReference type="InterPro" id="IPR013780">
    <property type="entry name" value="Glyco_hydro_b"/>
</dbReference>
<evidence type="ECO:0000256" key="7">
    <source>
        <dbReference type="ARBA" id="ARBA00022837"/>
    </source>
</evidence>